<evidence type="ECO:0000313" key="1">
    <source>
        <dbReference type="EMBL" id="KAJ5356464.1"/>
    </source>
</evidence>
<dbReference type="RefSeq" id="XP_056574611.1">
    <property type="nucleotide sequence ID" value="XM_056728796.1"/>
</dbReference>
<comment type="caution">
    <text evidence="1">The sequence shown here is derived from an EMBL/GenBank/DDBJ whole genome shotgun (WGS) entry which is preliminary data.</text>
</comment>
<dbReference type="Proteomes" id="UP001147752">
    <property type="component" value="Unassembled WGS sequence"/>
</dbReference>
<protein>
    <submittedName>
        <fullName evidence="1">Uncharacterized protein</fullName>
    </submittedName>
</protein>
<evidence type="ECO:0000313" key="2">
    <source>
        <dbReference type="Proteomes" id="UP001147752"/>
    </source>
</evidence>
<reference evidence="1" key="2">
    <citation type="journal article" date="2023" name="IMA Fungus">
        <title>Comparative genomic study of the Penicillium genus elucidates a diverse pangenome and 15 lateral gene transfer events.</title>
        <authorList>
            <person name="Petersen C."/>
            <person name="Sorensen T."/>
            <person name="Nielsen M.R."/>
            <person name="Sondergaard T.E."/>
            <person name="Sorensen J.L."/>
            <person name="Fitzpatrick D.A."/>
            <person name="Frisvad J.C."/>
            <person name="Nielsen K.L."/>
        </authorList>
    </citation>
    <scope>NUCLEOTIDE SEQUENCE</scope>
    <source>
        <strain evidence="1">IBT 3081</strain>
    </source>
</reference>
<name>A0A9W9RCP1_9EURO</name>
<accession>A0A9W9RCP1</accession>
<dbReference type="EMBL" id="JAPZBT010000006">
    <property type="protein sequence ID" value="KAJ5356464.1"/>
    <property type="molecule type" value="Genomic_DNA"/>
</dbReference>
<keyword evidence="2" id="KW-1185">Reference proteome</keyword>
<dbReference type="GeneID" id="81467979"/>
<sequence>MEGNLPYYSAAAYQAHIEAMEINYSLRYCSPTNPWHGWEHEKILHCPLVSLWGHLEPGRPSGVADGGSVTSFMM</sequence>
<gene>
    <name evidence="1" type="ORF">N7517_011073</name>
</gene>
<organism evidence="1 2">
    <name type="scientific">Penicillium concentricum</name>
    <dbReference type="NCBI Taxonomy" id="293559"/>
    <lineage>
        <taxon>Eukaryota</taxon>
        <taxon>Fungi</taxon>
        <taxon>Dikarya</taxon>
        <taxon>Ascomycota</taxon>
        <taxon>Pezizomycotina</taxon>
        <taxon>Eurotiomycetes</taxon>
        <taxon>Eurotiomycetidae</taxon>
        <taxon>Eurotiales</taxon>
        <taxon>Aspergillaceae</taxon>
        <taxon>Penicillium</taxon>
    </lineage>
</organism>
<dbReference type="AlphaFoldDB" id="A0A9W9RCP1"/>
<reference evidence="1" key="1">
    <citation type="submission" date="2022-12" db="EMBL/GenBank/DDBJ databases">
        <authorList>
            <person name="Petersen C."/>
        </authorList>
    </citation>
    <scope>NUCLEOTIDE SEQUENCE</scope>
    <source>
        <strain evidence="1">IBT 3081</strain>
    </source>
</reference>
<proteinExistence type="predicted"/>